<dbReference type="PANTHER" id="PTHR30136:SF35">
    <property type="entry name" value="HTH-TYPE TRANSCRIPTIONAL REGULATOR RV1719"/>
    <property type="match status" value="1"/>
</dbReference>
<gene>
    <name evidence="6" type="ORF">CLV56_2357</name>
</gene>
<dbReference type="SUPFAM" id="SSF55781">
    <property type="entry name" value="GAF domain-like"/>
    <property type="match status" value="1"/>
</dbReference>
<dbReference type="Gene3D" id="1.10.10.10">
    <property type="entry name" value="Winged helix-like DNA-binding domain superfamily/Winged helix DNA-binding domain"/>
    <property type="match status" value="1"/>
</dbReference>
<dbReference type="InterPro" id="IPR036390">
    <property type="entry name" value="WH_DNA-bd_sf"/>
</dbReference>
<dbReference type="SUPFAM" id="SSF46785">
    <property type="entry name" value="Winged helix' DNA-binding domain"/>
    <property type="match status" value="1"/>
</dbReference>
<dbReference type="InterPro" id="IPR005471">
    <property type="entry name" value="Tscrpt_reg_IclR_N"/>
</dbReference>
<evidence type="ECO:0000259" key="5">
    <source>
        <dbReference type="PROSITE" id="PS51078"/>
    </source>
</evidence>
<comment type="caution">
    <text evidence="6">The sequence shown here is derived from an EMBL/GenBank/DDBJ whole genome shotgun (WGS) entry which is preliminary data.</text>
</comment>
<evidence type="ECO:0000313" key="6">
    <source>
        <dbReference type="EMBL" id="PJJ58112.1"/>
    </source>
</evidence>
<dbReference type="InterPro" id="IPR029016">
    <property type="entry name" value="GAF-like_dom_sf"/>
</dbReference>
<keyword evidence="7" id="KW-1185">Reference proteome</keyword>
<dbReference type="InterPro" id="IPR014757">
    <property type="entry name" value="Tscrpt_reg_IclR_C"/>
</dbReference>
<dbReference type="AlphaFoldDB" id="A0A0B2BVA3"/>
<sequence length="261" mass="27647">MTENGRKSSSVAKAFELMQLIADAGADGVGLQPLAARAGVAVSTVHRYTASLLELGMIERNANGCFRLGVGLVTLAGRYLEDDLLRTVAHPFLVELAEVSGETAHLGVPIGNRLVYVDKVESAKSVRLVSRIGSQVPMHCTSMGKALMALMPPEQRDALLAGDLDRPTERTRVGADLLAELDRVRAQGFALDDEENEDGVRCIGLAVVNAAGDPVGAFSVSAPAGRFSVEDCHRLAPKAMAIAARITDRIGYTGGPRRTTL</sequence>
<dbReference type="RefSeq" id="WP_039339915.1">
    <property type="nucleotide sequence ID" value="NZ_PGEZ01000001.1"/>
</dbReference>
<dbReference type="Pfam" id="PF09339">
    <property type="entry name" value="HTH_IclR"/>
    <property type="match status" value="1"/>
</dbReference>
<evidence type="ECO:0000256" key="1">
    <source>
        <dbReference type="ARBA" id="ARBA00023015"/>
    </source>
</evidence>
<evidence type="ECO:0000256" key="3">
    <source>
        <dbReference type="ARBA" id="ARBA00023163"/>
    </source>
</evidence>
<dbReference type="Gene3D" id="3.30.450.40">
    <property type="match status" value="1"/>
</dbReference>
<organism evidence="6 7">
    <name type="scientific">Mumia flava</name>
    <dbReference type="NCBI Taxonomy" id="1348852"/>
    <lineage>
        <taxon>Bacteria</taxon>
        <taxon>Bacillati</taxon>
        <taxon>Actinomycetota</taxon>
        <taxon>Actinomycetes</taxon>
        <taxon>Propionibacteriales</taxon>
        <taxon>Nocardioidaceae</taxon>
        <taxon>Mumia</taxon>
    </lineage>
</organism>
<dbReference type="GO" id="GO:0003677">
    <property type="term" value="F:DNA binding"/>
    <property type="evidence" value="ECO:0007669"/>
    <property type="project" value="UniProtKB-KW"/>
</dbReference>
<dbReference type="OrthoDB" id="8479143at2"/>
<dbReference type="GO" id="GO:0003700">
    <property type="term" value="F:DNA-binding transcription factor activity"/>
    <property type="evidence" value="ECO:0007669"/>
    <property type="project" value="TreeGrafter"/>
</dbReference>
<dbReference type="EMBL" id="PGEZ01000001">
    <property type="protein sequence ID" value="PJJ58112.1"/>
    <property type="molecule type" value="Genomic_DNA"/>
</dbReference>
<dbReference type="GO" id="GO:0045892">
    <property type="term" value="P:negative regulation of DNA-templated transcription"/>
    <property type="evidence" value="ECO:0007669"/>
    <property type="project" value="TreeGrafter"/>
</dbReference>
<reference evidence="6 7" key="1">
    <citation type="submission" date="2017-11" db="EMBL/GenBank/DDBJ databases">
        <title>Genomic Encyclopedia of Archaeal and Bacterial Type Strains, Phase II (KMG-II): From Individual Species to Whole Genera.</title>
        <authorList>
            <person name="Goeker M."/>
        </authorList>
    </citation>
    <scope>NUCLEOTIDE SEQUENCE [LARGE SCALE GENOMIC DNA]</scope>
    <source>
        <strain evidence="6 7">DSM 27763</strain>
    </source>
</reference>
<protein>
    <submittedName>
        <fullName evidence="6">DNA-binding IclR family transcriptional regulator</fullName>
    </submittedName>
</protein>
<dbReference type="PROSITE" id="PS51078">
    <property type="entry name" value="ICLR_ED"/>
    <property type="match status" value="1"/>
</dbReference>
<dbReference type="Proteomes" id="UP000230842">
    <property type="component" value="Unassembled WGS sequence"/>
</dbReference>
<accession>A0A0B2BVA3</accession>
<evidence type="ECO:0000313" key="7">
    <source>
        <dbReference type="Proteomes" id="UP000230842"/>
    </source>
</evidence>
<proteinExistence type="predicted"/>
<dbReference type="SMART" id="SM00346">
    <property type="entry name" value="HTH_ICLR"/>
    <property type="match status" value="1"/>
</dbReference>
<dbReference type="PANTHER" id="PTHR30136">
    <property type="entry name" value="HELIX-TURN-HELIX TRANSCRIPTIONAL REGULATOR, ICLR FAMILY"/>
    <property type="match status" value="1"/>
</dbReference>
<feature type="domain" description="HTH iclR-type" evidence="4">
    <location>
        <begin position="8"/>
        <end position="70"/>
    </location>
</feature>
<name>A0A0B2BVA3_9ACTN</name>
<keyword evidence="1" id="KW-0805">Transcription regulation</keyword>
<dbReference type="InterPro" id="IPR050707">
    <property type="entry name" value="HTH_MetabolicPath_Reg"/>
</dbReference>
<dbReference type="Pfam" id="PF01614">
    <property type="entry name" value="IclR_C"/>
    <property type="match status" value="1"/>
</dbReference>
<dbReference type="PROSITE" id="PS51077">
    <property type="entry name" value="HTH_ICLR"/>
    <property type="match status" value="1"/>
</dbReference>
<keyword evidence="3" id="KW-0804">Transcription</keyword>
<feature type="domain" description="IclR-ED" evidence="5">
    <location>
        <begin position="71"/>
        <end position="252"/>
    </location>
</feature>
<dbReference type="InterPro" id="IPR036388">
    <property type="entry name" value="WH-like_DNA-bd_sf"/>
</dbReference>
<evidence type="ECO:0000259" key="4">
    <source>
        <dbReference type="PROSITE" id="PS51077"/>
    </source>
</evidence>
<evidence type="ECO:0000256" key="2">
    <source>
        <dbReference type="ARBA" id="ARBA00023125"/>
    </source>
</evidence>
<keyword evidence="2 6" id="KW-0238">DNA-binding</keyword>